<name>A0A840CQ20_9BACT</name>
<evidence type="ECO:0000256" key="1">
    <source>
        <dbReference type="SAM" id="SignalP"/>
    </source>
</evidence>
<evidence type="ECO:0000313" key="2">
    <source>
        <dbReference type="EMBL" id="MBB4036178.1"/>
    </source>
</evidence>
<organism evidence="2 3">
    <name type="scientific">Dysgonomonas hofstadii</name>
    <dbReference type="NCBI Taxonomy" id="637886"/>
    <lineage>
        <taxon>Bacteria</taxon>
        <taxon>Pseudomonadati</taxon>
        <taxon>Bacteroidota</taxon>
        <taxon>Bacteroidia</taxon>
        <taxon>Bacteroidales</taxon>
        <taxon>Dysgonomonadaceae</taxon>
        <taxon>Dysgonomonas</taxon>
    </lineage>
</organism>
<keyword evidence="1" id="KW-0732">Signal</keyword>
<evidence type="ECO:0000313" key="3">
    <source>
        <dbReference type="Proteomes" id="UP000555103"/>
    </source>
</evidence>
<evidence type="ECO:0008006" key="4">
    <source>
        <dbReference type="Google" id="ProtNLM"/>
    </source>
</evidence>
<keyword evidence="3" id="KW-1185">Reference proteome</keyword>
<feature type="signal peptide" evidence="1">
    <location>
        <begin position="1"/>
        <end position="20"/>
    </location>
</feature>
<dbReference type="RefSeq" id="WP_183307084.1">
    <property type="nucleotide sequence ID" value="NZ_JACIEP010000006.1"/>
</dbReference>
<dbReference type="AlphaFoldDB" id="A0A840CQ20"/>
<dbReference type="PROSITE" id="PS51257">
    <property type="entry name" value="PROKAR_LIPOPROTEIN"/>
    <property type="match status" value="1"/>
</dbReference>
<accession>A0A840CQ20</accession>
<dbReference type="Proteomes" id="UP000555103">
    <property type="component" value="Unassembled WGS sequence"/>
</dbReference>
<comment type="caution">
    <text evidence="2">The sequence shown here is derived from an EMBL/GenBank/DDBJ whole genome shotgun (WGS) entry which is preliminary data.</text>
</comment>
<proteinExistence type="predicted"/>
<reference evidence="2 3" key="1">
    <citation type="submission" date="2020-08" db="EMBL/GenBank/DDBJ databases">
        <title>Genomic Encyclopedia of Type Strains, Phase IV (KMG-IV): sequencing the most valuable type-strain genomes for metagenomic binning, comparative biology and taxonomic classification.</title>
        <authorList>
            <person name="Goeker M."/>
        </authorList>
    </citation>
    <scope>NUCLEOTIDE SEQUENCE [LARGE SCALE GENOMIC DNA]</scope>
    <source>
        <strain evidence="2 3">DSM 104969</strain>
    </source>
</reference>
<gene>
    <name evidence="2" type="ORF">GGR21_002079</name>
</gene>
<protein>
    <recommendedName>
        <fullName evidence="4">Outer membrane protein beta-barrel domain-containing protein</fullName>
    </recommendedName>
</protein>
<feature type="chain" id="PRO_5032829151" description="Outer membrane protein beta-barrel domain-containing protein" evidence="1">
    <location>
        <begin position="21"/>
        <end position="367"/>
    </location>
</feature>
<dbReference type="EMBL" id="JACIEP010000006">
    <property type="protein sequence ID" value="MBB4036178.1"/>
    <property type="molecule type" value="Genomic_DNA"/>
</dbReference>
<sequence length="367" mass="42802">MKTKLALLILLVLSCNYLFSQSGFKQGYIVKLSGDTVYGEITLMGDKTMNKECVFRQKDTAQIYYPGEIKAYCIINNKLFVSRNMNGKDVFLEYLIHGILNVYYLRDDTGEHYYVEKDGLGMEELIYSEKYVKKGDGTEYLEKSNDHIRILNKYTSDVPDMVKFQKEIKKIIRPGHGNLIKIAKKYHEEVCPDDACTIFRQKSKVRIDLELLGGAANYKSLIFDNEQPFGGTNFMTGLYAYIWLQRESDSFFFKTGVALSPQKEWDWNNVQSDLNYTYAREGKNKLYHKIPFFMEYMYSKYNIQPRIGLGLNLHQFKYTAIGSNVGVNIKLYEKIYLSLNYEIDWTIRSFPNKLCTQSFYGGIRYSL</sequence>